<feature type="domain" description="F-box" evidence="3">
    <location>
        <begin position="89"/>
        <end position="138"/>
    </location>
</feature>
<dbReference type="Pfam" id="PF12937">
    <property type="entry name" value="F-box-like"/>
    <property type="match status" value="1"/>
</dbReference>
<gene>
    <name evidence="4" type="ORF">HK097_009238</name>
</gene>
<protein>
    <recommendedName>
        <fullName evidence="3">F-box domain-containing protein</fullName>
    </recommendedName>
</protein>
<feature type="signal peptide" evidence="2">
    <location>
        <begin position="1"/>
        <end position="15"/>
    </location>
</feature>
<feature type="region of interest" description="Disordered" evidence="1">
    <location>
        <begin position="510"/>
        <end position="547"/>
    </location>
</feature>
<dbReference type="Proteomes" id="UP001212841">
    <property type="component" value="Unassembled WGS sequence"/>
</dbReference>
<dbReference type="EMBL" id="JADGJD010000598">
    <property type="protein sequence ID" value="KAJ3049762.1"/>
    <property type="molecule type" value="Genomic_DNA"/>
</dbReference>
<evidence type="ECO:0000313" key="5">
    <source>
        <dbReference type="Proteomes" id="UP001212841"/>
    </source>
</evidence>
<evidence type="ECO:0000256" key="2">
    <source>
        <dbReference type="SAM" id="SignalP"/>
    </source>
</evidence>
<proteinExistence type="predicted"/>
<sequence length="564" mass="61660">MAKATLFRVLIIVAANQPSPDEELWQAICICVQSMLAAKHKGGTQCRTIEEKVNFVDATAPPSSDHLSHNHSRCQLDVKLPTSAQPPILPPELLPLIFQNLVPTRSSAGTTRAPLTDLLNCAKVNRQWHLAAIPLLYACPRLLTTASLAKFVDLLEREPKRCAGCSVDQLWDYTELVKRVQFGAEVEVDTAQLAQNEARLDGRGQRAILGYCQSSLFRTLLASPNTAEQPFFDPIFLRLLACPNIAKLEEVVSTDGSQQATNGVLHLLLGAIRRVKALSAFIDGGHIALFNIVKYLLDAFHGEERPIWKEHRADAPHNAPQPPTSPLIIPPQTIRKARPFIHTHCKSFLNNLSTSTFLEAQYLAMAAGRVLDTYTGIHFSVLQASMGIDVLVLGPLLRIASRNETSSNTNISPPSSPHRYDPHSLHQATLILTILRLIFHKPFSSSPYPTPPTTPPPPFSSDLYPLTHPLTRLLTNPTFLRDALMNFPPSGLNPETAELLMPHLHELQETLPSPGGRNGGVGVGGGGGGGRVSSRSRKLRRGVWGGGTDGRLTAVRRSLSFSDL</sequence>
<evidence type="ECO:0000313" key="4">
    <source>
        <dbReference type="EMBL" id="KAJ3049762.1"/>
    </source>
</evidence>
<dbReference type="InterPro" id="IPR001810">
    <property type="entry name" value="F-box_dom"/>
</dbReference>
<reference evidence="4" key="1">
    <citation type="submission" date="2020-05" db="EMBL/GenBank/DDBJ databases">
        <title>Phylogenomic resolution of chytrid fungi.</title>
        <authorList>
            <person name="Stajich J.E."/>
            <person name="Amses K."/>
            <person name="Simmons R."/>
            <person name="Seto K."/>
            <person name="Myers J."/>
            <person name="Bonds A."/>
            <person name="Quandt C.A."/>
            <person name="Barry K."/>
            <person name="Liu P."/>
            <person name="Grigoriev I."/>
            <person name="Longcore J.E."/>
            <person name="James T.Y."/>
        </authorList>
    </citation>
    <scope>NUCLEOTIDE SEQUENCE</scope>
    <source>
        <strain evidence="4">JEL0318</strain>
    </source>
</reference>
<name>A0AAD5SC79_9FUNG</name>
<feature type="chain" id="PRO_5042029167" description="F-box domain-containing protein" evidence="2">
    <location>
        <begin position="16"/>
        <end position="564"/>
    </location>
</feature>
<feature type="compositionally biased region" description="Gly residues" evidence="1">
    <location>
        <begin position="516"/>
        <end position="531"/>
    </location>
</feature>
<evidence type="ECO:0000259" key="3">
    <source>
        <dbReference type="Pfam" id="PF12937"/>
    </source>
</evidence>
<keyword evidence="2" id="KW-0732">Signal</keyword>
<accession>A0AAD5SC79</accession>
<evidence type="ECO:0000256" key="1">
    <source>
        <dbReference type="SAM" id="MobiDB-lite"/>
    </source>
</evidence>
<keyword evidence="5" id="KW-1185">Reference proteome</keyword>
<organism evidence="4 5">
    <name type="scientific">Rhizophlyctis rosea</name>
    <dbReference type="NCBI Taxonomy" id="64517"/>
    <lineage>
        <taxon>Eukaryota</taxon>
        <taxon>Fungi</taxon>
        <taxon>Fungi incertae sedis</taxon>
        <taxon>Chytridiomycota</taxon>
        <taxon>Chytridiomycota incertae sedis</taxon>
        <taxon>Chytridiomycetes</taxon>
        <taxon>Rhizophlyctidales</taxon>
        <taxon>Rhizophlyctidaceae</taxon>
        <taxon>Rhizophlyctis</taxon>
    </lineage>
</organism>
<dbReference type="AlphaFoldDB" id="A0AAD5SC79"/>
<comment type="caution">
    <text evidence="4">The sequence shown here is derived from an EMBL/GenBank/DDBJ whole genome shotgun (WGS) entry which is preliminary data.</text>
</comment>